<evidence type="ECO:0000313" key="2">
    <source>
        <dbReference type="Proteomes" id="UP000233786"/>
    </source>
</evidence>
<sequence length="45" mass="5045">MFLASLIRVVLDRPTLTVESLRGRVTPGAKTFIESASAERSRKFH</sequence>
<dbReference type="Proteomes" id="UP000233786">
    <property type="component" value="Unassembled WGS sequence"/>
</dbReference>
<name>A0A2N3XZG7_SACSN</name>
<organism evidence="1 2">
    <name type="scientific">Saccharopolyspora spinosa</name>
    <dbReference type="NCBI Taxonomy" id="60894"/>
    <lineage>
        <taxon>Bacteria</taxon>
        <taxon>Bacillati</taxon>
        <taxon>Actinomycetota</taxon>
        <taxon>Actinomycetes</taxon>
        <taxon>Pseudonocardiales</taxon>
        <taxon>Pseudonocardiaceae</taxon>
        <taxon>Saccharopolyspora</taxon>
    </lineage>
</organism>
<gene>
    <name evidence="1" type="ORF">A8926_3858</name>
</gene>
<comment type="caution">
    <text evidence="1">The sequence shown here is derived from an EMBL/GenBank/DDBJ whole genome shotgun (WGS) entry which is preliminary data.</text>
</comment>
<protein>
    <submittedName>
        <fullName evidence="1">Uncharacterized protein</fullName>
    </submittedName>
</protein>
<accession>A0A2N3XZG7</accession>
<dbReference type="AlphaFoldDB" id="A0A2N3XZG7"/>
<keyword evidence="2" id="KW-1185">Reference proteome</keyword>
<evidence type="ECO:0000313" key="1">
    <source>
        <dbReference type="EMBL" id="PKW16065.1"/>
    </source>
</evidence>
<reference evidence="1" key="1">
    <citation type="submission" date="2017-12" db="EMBL/GenBank/DDBJ databases">
        <title>Sequencing the genomes of 1000 Actinobacteria strains.</title>
        <authorList>
            <person name="Klenk H.-P."/>
        </authorList>
    </citation>
    <scope>NUCLEOTIDE SEQUENCE [LARGE SCALE GENOMIC DNA]</scope>
    <source>
        <strain evidence="1">DSM 44228</strain>
    </source>
</reference>
<proteinExistence type="predicted"/>
<dbReference type="EMBL" id="PJNB01000001">
    <property type="protein sequence ID" value="PKW16065.1"/>
    <property type="molecule type" value="Genomic_DNA"/>
</dbReference>